<organism evidence="1 2">
    <name type="scientific">Metabacillus sediminis</name>
    <dbReference type="NCBI Taxonomy" id="3117746"/>
    <lineage>
        <taxon>Bacteria</taxon>
        <taxon>Bacillati</taxon>
        <taxon>Bacillota</taxon>
        <taxon>Bacilli</taxon>
        <taxon>Bacillales</taxon>
        <taxon>Bacillaceae</taxon>
        <taxon>Metabacillus</taxon>
    </lineage>
</organism>
<evidence type="ECO:0000313" key="2">
    <source>
        <dbReference type="Proteomes" id="UP001377337"/>
    </source>
</evidence>
<dbReference type="RefSeq" id="WP_338781073.1">
    <property type="nucleotide sequence ID" value="NZ_CP147407.1"/>
</dbReference>
<dbReference type="EMBL" id="CP147407">
    <property type="protein sequence ID" value="WXB98169.1"/>
    <property type="molecule type" value="Genomic_DNA"/>
</dbReference>
<sequence length="122" mass="13315">MNYFTGVITNTRVTGTAASTVVVNTRNLSLVDDATIVVELRYTLESPIMTPLYVNGYVVPAGTVDIREFSIPGVFAYELQISVISPSEEETILTVFGLDESGNLVQNQRILQSEFTVLPAVL</sequence>
<dbReference type="Proteomes" id="UP001377337">
    <property type="component" value="Chromosome"/>
</dbReference>
<accession>A0ABZ2NK16</accession>
<evidence type="ECO:0000313" key="1">
    <source>
        <dbReference type="EMBL" id="WXB98169.1"/>
    </source>
</evidence>
<proteinExistence type="predicted"/>
<evidence type="ECO:0008006" key="3">
    <source>
        <dbReference type="Google" id="ProtNLM"/>
    </source>
</evidence>
<name>A0ABZ2NK16_9BACI</name>
<gene>
    <name evidence="1" type="ORF">WCV65_06740</name>
</gene>
<protein>
    <recommendedName>
        <fullName evidence="3">ATPase</fullName>
    </recommendedName>
</protein>
<reference evidence="1 2" key="1">
    <citation type="submission" date="2024-02" db="EMBL/GenBank/DDBJ databases">
        <title>Seven novel Bacillus-like species.</title>
        <authorList>
            <person name="Liu G."/>
        </authorList>
    </citation>
    <scope>NUCLEOTIDE SEQUENCE [LARGE SCALE GENOMIC DNA]</scope>
    <source>
        <strain evidence="1 2">FJAT-52054</strain>
    </source>
</reference>
<keyword evidence="2" id="KW-1185">Reference proteome</keyword>